<dbReference type="EMBL" id="AWFG01000058">
    <property type="protein sequence ID" value="KCZ55611.1"/>
    <property type="molecule type" value="Genomic_DNA"/>
</dbReference>
<dbReference type="Gene3D" id="3.10.20.480">
    <property type="entry name" value="Antirestriction protein ArdA, domain 1"/>
    <property type="match status" value="1"/>
</dbReference>
<comment type="caution">
    <text evidence="1">The sequence shown here is derived from an EMBL/GenBank/DDBJ whole genome shotgun (WGS) entry which is preliminary data.</text>
</comment>
<dbReference type="Gene3D" id="1.10.10.1190">
    <property type="entry name" value="Antirestriction protein ArdA, domain 3"/>
    <property type="match status" value="1"/>
</dbReference>
<dbReference type="InterPro" id="IPR041895">
    <property type="entry name" value="ArdA_dom1"/>
</dbReference>
<dbReference type="InterPro" id="IPR041893">
    <property type="entry name" value="ArdA_dom3"/>
</dbReference>
<protein>
    <submittedName>
        <fullName evidence="1">Antirestriction protein</fullName>
    </submittedName>
</protein>
<evidence type="ECO:0000313" key="1">
    <source>
        <dbReference type="EMBL" id="KCZ55611.1"/>
    </source>
</evidence>
<dbReference type="AlphaFoldDB" id="A0A062U5L2"/>
<sequence>MRDTPRIYVACLAAYNNGRLHGAWIDATEPDEMMQGVRAMLAASPEPGAEEWSIHDYEGFEGARISEYASFETVCALADFITEHGSLGAKLYREFGDDLEQAHAAFEDYAGEYRSAADFAEEVTRDSGTEIPASLDYYIDWTALARDMAMNGEIMVFQTGFDEVHIFWSR</sequence>
<evidence type="ECO:0000313" key="2">
    <source>
        <dbReference type="Proteomes" id="UP000027190"/>
    </source>
</evidence>
<dbReference type="PATRIC" id="fig|1280947.3.peg.3043"/>
<organism evidence="1 2">
    <name type="scientific">Hyphomonas chukchiensis</name>
    <dbReference type="NCBI Taxonomy" id="1280947"/>
    <lineage>
        <taxon>Bacteria</taxon>
        <taxon>Pseudomonadati</taxon>
        <taxon>Pseudomonadota</taxon>
        <taxon>Alphaproteobacteria</taxon>
        <taxon>Hyphomonadales</taxon>
        <taxon>Hyphomonadaceae</taxon>
        <taxon>Hyphomonas</taxon>
    </lineage>
</organism>
<dbReference type="eggNOG" id="COG4734">
    <property type="taxonomic scope" value="Bacteria"/>
</dbReference>
<reference evidence="1 2" key="1">
    <citation type="journal article" date="2014" name="Antonie Van Leeuwenhoek">
        <title>Hyphomonas beringensis sp. nov. and Hyphomonas chukchiensis sp. nov., isolated from surface seawater of the Bering Sea and Chukchi Sea.</title>
        <authorList>
            <person name="Li C."/>
            <person name="Lai Q."/>
            <person name="Li G."/>
            <person name="Dong C."/>
            <person name="Wang J."/>
            <person name="Liao Y."/>
            <person name="Shao Z."/>
        </authorList>
    </citation>
    <scope>NUCLEOTIDE SEQUENCE [LARGE SCALE GENOMIC DNA]</scope>
    <source>
        <strain evidence="1 2">BH-BN04-4</strain>
    </source>
</reference>
<proteinExistence type="predicted"/>
<dbReference type="Proteomes" id="UP000027190">
    <property type="component" value="Unassembled WGS sequence"/>
</dbReference>
<dbReference type="Pfam" id="PF07275">
    <property type="entry name" value="ArdA"/>
    <property type="match status" value="1"/>
</dbReference>
<accession>A0A062U5L2</accession>
<keyword evidence="2" id="KW-1185">Reference proteome</keyword>
<gene>
    <name evidence="1" type="ORF">HY30_18930</name>
</gene>
<name>A0A062U5L2_9PROT</name>
<dbReference type="InterPro" id="IPR009899">
    <property type="entry name" value="ArdA"/>
</dbReference>
<dbReference type="STRING" id="1280947.HY30_18930"/>